<sequence length="673" mass="72924">MDGPGHLLSLKVMRVSRPAIASAWQPFYSSSPSLSVHSTTSVVSLQGKSPLPGHPKTLRDLTHATELLTLPSSFGAIQLGETFSSCLCVNNEANVDIESVTLKVDMQTASTKVQLTEFGGPEHILAAGDTLENVVHHEIKELGQHVLACTVTYRLPPHARHAPGPSEDVSDPTLQIFRKFYKFAVTNPLSVKTKVHIPRSPTALLSATEREKIFLEIHIQNLTPEPMWFERMSLEAVDGWTVEDDNVVDTSSVIKSIFSESTALMQPQDMRQYVYTMAPILTPSLHVVLTPGAIVPLGRLDISWRSSFGEPGRLLTSMLSRRIPLLPPVQAASAVPSYLQRNATMPSNVPPRPSSPQHVPSRSGTPPIRPGSPFRSRTGTPSISTRPQSPGPAAAHPSAATSQVALNASARPVDLEVDLVIRHIPRDSITIEKPFTIACKVHVSAYVPSCRGDSKRSQRVISLVVQHVQPRRVRAVPLSELASSHPDAFSPQLPSALASASPILSPSRGAFSFGKSFAVSPEHFDIDGHTDRHSGEMARNVDSTSHVAVLPPPFTDGEGDVKMANSRGILFLGSSAIYLEPIRLSSMTVDEKGETDDGSASTVRVEAAQEFDLSYIPLMKGFSNVGGLRIILVGDQLVEGDQAASNQTDSVRGRTEVRILKEWDVIAEIWVKT</sequence>
<dbReference type="EMBL" id="KN832979">
    <property type="protein sequence ID" value="KIM87634.1"/>
    <property type="molecule type" value="Genomic_DNA"/>
</dbReference>
<accession>A0A0C3G7B2</accession>
<reference evidence="5" key="2">
    <citation type="submission" date="2015-01" db="EMBL/GenBank/DDBJ databases">
        <title>Evolutionary Origins and Diversification of the Mycorrhizal Mutualists.</title>
        <authorList>
            <consortium name="DOE Joint Genome Institute"/>
            <consortium name="Mycorrhizal Genomics Consortium"/>
            <person name="Kohler A."/>
            <person name="Kuo A."/>
            <person name="Nagy L.G."/>
            <person name="Floudas D."/>
            <person name="Copeland A."/>
            <person name="Barry K.W."/>
            <person name="Cichocki N."/>
            <person name="Veneault-Fourrey C."/>
            <person name="LaButti K."/>
            <person name="Lindquist E.A."/>
            <person name="Lipzen A."/>
            <person name="Lundell T."/>
            <person name="Morin E."/>
            <person name="Murat C."/>
            <person name="Riley R."/>
            <person name="Ohm R."/>
            <person name="Sun H."/>
            <person name="Tunlid A."/>
            <person name="Henrissat B."/>
            <person name="Grigoriev I.V."/>
            <person name="Hibbett D.S."/>
            <person name="Martin F."/>
        </authorList>
    </citation>
    <scope>NUCLEOTIDE SEQUENCE [LARGE SCALE GENOMIC DNA]</scope>
    <source>
        <strain evidence="5">F 1598</strain>
    </source>
</reference>
<dbReference type="InterPro" id="IPR055429">
    <property type="entry name" value="TRAPPC13_M"/>
</dbReference>
<evidence type="ECO:0008006" key="6">
    <source>
        <dbReference type="Google" id="ProtNLM"/>
    </source>
</evidence>
<name>A0A0C3G7B2_PILCF</name>
<dbReference type="PANTHER" id="PTHR13134">
    <property type="entry name" value="TRAFFICKING PROTEIN PARTICLE COMPLEX SUBUNIT 13"/>
    <property type="match status" value="1"/>
</dbReference>
<dbReference type="Proteomes" id="UP000054166">
    <property type="component" value="Unassembled WGS sequence"/>
</dbReference>
<dbReference type="InParanoid" id="A0A0C3G7B2"/>
<dbReference type="GO" id="GO:1990072">
    <property type="term" value="C:TRAPPIII protein complex"/>
    <property type="evidence" value="ECO:0007669"/>
    <property type="project" value="TreeGrafter"/>
</dbReference>
<feature type="compositionally biased region" description="Polar residues" evidence="1">
    <location>
        <begin position="375"/>
        <end position="388"/>
    </location>
</feature>
<feature type="domain" description="Trafficking protein particle complex subunit 13 N-terminal" evidence="2">
    <location>
        <begin position="6"/>
        <end position="185"/>
    </location>
</feature>
<protein>
    <recommendedName>
        <fullName evidence="6">DUF974-domain-containing protein</fullName>
    </recommendedName>
</protein>
<organism evidence="4 5">
    <name type="scientific">Piloderma croceum (strain F 1598)</name>
    <dbReference type="NCBI Taxonomy" id="765440"/>
    <lineage>
        <taxon>Eukaryota</taxon>
        <taxon>Fungi</taxon>
        <taxon>Dikarya</taxon>
        <taxon>Basidiomycota</taxon>
        <taxon>Agaricomycotina</taxon>
        <taxon>Agaricomycetes</taxon>
        <taxon>Agaricomycetidae</taxon>
        <taxon>Atheliales</taxon>
        <taxon>Atheliaceae</taxon>
        <taxon>Piloderma</taxon>
    </lineage>
</organism>
<dbReference type="AlphaFoldDB" id="A0A0C3G7B2"/>
<keyword evidence="5" id="KW-1185">Reference proteome</keyword>
<evidence type="ECO:0000259" key="3">
    <source>
        <dbReference type="Pfam" id="PF23647"/>
    </source>
</evidence>
<dbReference type="InterPro" id="IPR055427">
    <property type="entry name" value="TRAPPC13_N"/>
</dbReference>
<dbReference type="PANTHER" id="PTHR13134:SF3">
    <property type="entry name" value="TRAFFICKING PROTEIN PARTICLE COMPLEX SUBUNIT 13"/>
    <property type="match status" value="1"/>
</dbReference>
<dbReference type="Pfam" id="PF23647">
    <property type="entry name" value="TRAPPC13_M"/>
    <property type="match status" value="1"/>
</dbReference>
<dbReference type="STRING" id="765440.A0A0C3G7B2"/>
<evidence type="ECO:0000256" key="1">
    <source>
        <dbReference type="SAM" id="MobiDB-lite"/>
    </source>
</evidence>
<feature type="region of interest" description="Disordered" evidence="1">
    <location>
        <begin position="342"/>
        <end position="403"/>
    </location>
</feature>
<feature type="compositionally biased region" description="Polar residues" evidence="1">
    <location>
        <begin position="355"/>
        <end position="364"/>
    </location>
</feature>
<gene>
    <name evidence="4" type="ORF">PILCRDRAFT_815210</name>
</gene>
<dbReference type="OrthoDB" id="10250284at2759"/>
<evidence type="ECO:0000313" key="4">
    <source>
        <dbReference type="EMBL" id="KIM87634.1"/>
    </source>
</evidence>
<dbReference type="InterPro" id="IPR010378">
    <property type="entry name" value="TRAPPC13"/>
</dbReference>
<feature type="compositionally biased region" description="Low complexity" evidence="1">
    <location>
        <begin position="391"/>
        <end position="403"/>
    </location>
</feature>
<dbReference type="HOGENOM" id="CLU_390303_0_0_1"/>
<dbReference type="Pfam" id="PF06159">
    <property type="entry name" value="TRAPPC13_N"/>
    <property type="match status" value="1"/>
</dbReference>
<feature type="domain" description="Trafficking protein particle complex subunit 13 middle" evidence="3">
    <location>
        <begin position="189"/>
        <end position="324"/>
    </location>
</feature>
<evidence type="ECO:0000259" key="2">
    <source>
        <dbReference type="Pfam" id="PF06159"/>
    </source>
</evidence>
<evidence type="ECO:0000313" key="5">
    <source>
        <dbReference type="Proteomes" id="UP000054166"/>
    </source>
</evidence>
<reference evidence="4 5" key="1">
    <citation type="submission" date="2014-04" db="EMBL/GenBank/DDBJ databases">
        <authorList>
            <consortium name="DOE Joint Genome Institute"/>
            <person name="Kuo A."/>
            <person name="Tarkka M."/>
            <person name="Buscot F."/>
            <person name="Kohler A."/>
            <person name="Nagy L.G."/>
            <person name="Floudas D."/>
            <person name="Copeland A."/>
            <person name="Barry K.W."/>
            <person name="Cichocki N."/>
            <person name="Veneault-Fourrey C."/>
            <person name="LaButti K."/>
            <person name="Lindquist E.A."/>
            <person name="Lipzen A."/>
            <person name="Lundell T."/>
            <person name="Morin E."/>
            <person name="Murat C."/>
            <person name="Sun H."/>
            <person name="Tunlid A."/>
            <person name="Henrissat B."/>
            <person name="Grigoriev I.V."/>
            <person name="Hibbett D.S."/>
            <person name="Martin F."/>
            <person name="Nordberg H.P."/>
            <person name="Cantor M.N."/>
            <person name="Hua S.X."/>
        </authorList>
    </citation>
    <scope>NUCLEOTIDE SEQUENCE [LARGE SCALE GENOMIC DNA]</scope>
    <source>
        <strain evidence="4 5">F 1598</strain>
    </source>
</reference>
<proteinExistence type="predicted"/>